<dbReference type="OrthoDB" id="289994at2759"/>
<dbReference type="EMBL" id="CAJJDN010000008">
    <property type="protein sequence ID" value="CAD8054159.1"/>
    <property type="molecule type" value="Genomic_DNA"/>
</dbReference>
<protein>
    <submittedName>
        <fullName evidence="1">Uncharacterized protein</fullName>
    </submittedName>
</protein>
<comment type="caution">
    <text evidence="1">The sequence shown here is derived from an EMBL/GenBank/DDBJ whole genome shotgun (WGS) entry which is preliminary data.</text>
</comment>
<reference evidence="1" key="1">
    <citation type="submission" date="2021-01" db="EMBL/GenBank/DDBJ databases">
        <authorList>
            <consortium name="Genoscope - CEA"/>
            <person name="William W."/>
        </authorList>
    </citation>
    <scope>NUCLEOTIDE SEQUENCE</scope>
</reference>
<accession>A0A8S1KFQ0</accession>
<evidence type="ECO:0000313" key="2">
    <source>
        <dbReference type="Proteomes" id="UP000692954"/>
    </source>
</evidence>
<gene>
    <name evidence="1" type="ORF">PSON_ATCC_30995.1.T0080118</name>
</gene>
<keyword evidence="2" id="KW-1185">Reference proteome</keyword>
<dbReference type="AlphaFoldDB" id="A0A8S1KFQ0"/>
<sequence length="313" mass="37258">MLSIYSDYSSPKCKSKKDITLDKINRKAITKQKRKTLQTKKKSEQSLKQAYQNQQILKQQTYSISQIKNIGQQISSIQCNQRPLGRLFIDEFTMNYMIQERKITPEFVECKLQPTNFFDDENELPKIIGFYSHELLQFQNSFPVQTQQLNERKKFENSLCSPYERISISSQNSKLIKISKKWNYDFLRMMGINQQIIDDYISNNNLLPKCWDQCKIFSINGESYFTTNIINYQGEKFVSNVQIKRFIEYNQNASIREQVIYAIFQCERQFLSVQKIQANFQHYFNLQQIPPDCYFSIHKSKIVKRCSFRKKAN</sequence>
<name>A0A8S1KFQ0_9CILI</name>
<proteinExistence type="predicted"/>
<evidence type="ECO:0000313" key="1">
    <source>
        <dbReference type="EMBL" id="CAD8054159.1"/>
    </source>
</evidence>
<organism evidence="1 2">
    <name type="scientific">Paramecium sonneborni</name>
    <dbReference type="NCBI Taxonomy" id="65129"/>
    <lineage>
        <taxon>Eukaryota</taxon>
        <taxon>Sar</taxon>
        <taxon>Alveolata</taxon>
        <taxon>Ciliophora</taxon>
        <taxon>Intramacronucleata</taxon>
        <taxon>Oligohymenophorea</taxon>
        <taxon>Peniculida</taxon>
        <taxon>Parameciidae</taxon>
        <taxon>Paramecium</taxon>
    </lineage>
</organism>
<dbReference type="Proteomes" id="UP000692954">
    <property type="component" value="Unassembled WGS sequence"/>
</dbReference>